<dbReference type="Proteomes" id="UP001207930">
    <property type="component" value="Unassembled WGS sequence"/>
</dbReference>
<comment type="caution">
    <text evidence="2">The sequence shown here is derived from an EMBL/GenBank/DDBJ whole genome shotgun (WGS) entry which is preliminary data.</text>
</comment>
<dbReference type="Gene3D" id="3.40.630.30">
    <property type="match status" value="1"/>
</dbReference>
<evidence type="ECO:0000259" key="1">
    <source>
        <dbReference type="PROSITE" id="PS51186"/>
    </source>
</evidence>
<protein>
    <submittedName>
        <fullName evidence="2">GNAT family N-acetyltransferase</fullName>
        <ecNumber evidence="2">2.3.1.-</ecNumber>
    </submittedName>
</protein>
<dbReference type="SUPFAM" id="SSF55729">
    <property type="entry name" value="Acyl-CoA N-acyltransferases (Nat)"/>
    <property type="match status" value="1"/>
</dbReference>
<evidence type="ECO:0000313" key="2">
    <source>
        <dbReference type="EMBL" id="MCW1884814.1"/>
    </source>
</evidence>
<sequence>MPDHRFVIAEADGKTRGQIHRARHRVYALELGQHPPNAEERLTDALDAVNRYFAATCGDELAGFVSVTPPGEAGYSIDKYFRRDELPFEVGDDVFEIRLLTVMPGHRRSDLAGALMVAAFRWIEARGGRRVVAIGRREVKGMYLKSGLSDTGLTVQAGAVTYDLLHAGVGEIRAALNGMAGLVSRIETGMDWRMQVPLRKPATCFHGGAFFGAIGAGFTSLERRHDIINADVLDAWFSPAPAVTDALRDHLPWLMRTSPPTDCEGLVVAISTARGIPASCVLPGAGSSDLIFRAFPRWLDSWSHVLLLDPTYGE</sequence>
<accession>A0ABT3FML2</accession>
<dbReference type="CDD" id="cd04301">
    <property type="entry name" value="NAT_SF"/>
    <property type="match status" value="1"/>
</dbReference>
<gene>
    <name evidence="2" type="ORF">OKA04_08750</name>
</gene>
<dbReference type="InterPro" id="IPR000182">
    <property type="entry name" value="GNAT_dom"/>
</dbReference>
<keyword evidence="2" id="KW-0808">Transferase</keyword>
<dbReference type="Gene3D" id="3.40.640.10">
    <property type="entry name" value="Type I PLP-dependent aspartate aminotransferase-like (Major domain)"/>
    <property type="match status" value="1"/>
</dbReference>
<keyword evidence="3" id="KW-1185">Reference proteome</keyword>
<dbReference type="InterPro" id="IPR015424">
    <property type="entry name" value="PyrdxlP-dep_Trfase"/>
</dbReference>
<dbReference type="Pfam" id="PF00583">
    <property type="entry name" value="Acetyltransf_1"/>
    <property type="match status" value="1"/>
</dbReference>
<evidence type="ECO:0000313" key="3">
    <source>
        <dbReference type="Proteomes" id="UP001207930"/>
    </source>
</evidence>
<dbReference type="EC" id="2.3.1.-" evidence="2"/>
<name>A0ABT3FML2_9BACT</name>
<keyword evidence="2" id="KW-0012">Acyltransferase</keyword>
<dbReference type="EMBL" id="JAPDDS010000004">
    <property type="protein sequence ID" value="MCW1884814.1"/>
    <property type="molecule type" value="Genomic_DNA"/>
</dbReference>
<feature type="domain" description="N-acetyltransferase" evidence="1">
    <location>
        <begin position="13"/>
        <end position="199"/>
    </location>
</feature>
<organism evidence="2 3">
    <name type="scientific">Luteolibacter flavescens</name>
    <dbReference type="NCBI Taxonomy" id="1859460"/>
    <lineage>
        <taxon>Bacteria</taxon>
        <taxon>Pseudomonadati</taxon>
        <taxon>Verrucomicrobiota</taxon>
        <taxon>Verrucomicrobiia</taxon>
        <taxon>Verrucomicrobiales</taxon>
        <taxon>Verrucomicrobiaceae</taxon>
        <taxon>Luteolibacter</taxon>
    </lineage>
</organism>
<dbReference type="GO" id="GO:0016746">
    <property type="term" value="F:acyltransferase activity"/>
    <property type="evidence" value="ECO:0007669"/>
    <property type="project" value="UniProtKB-KW"/>
</dbReference>
<dbReference type="InterPro" id="IPR016181">
    <property type="entry name" value="Acyl_CoA_acyltransferase"/>
</dbReference>
<reference evidence="2 3" key="1">
    <citation type="submission" date="2022-10" db="EMBL/GenBank/DDBJ databases">
        <title>Luteolibacter flavescens strain MCCC 1K03193, whole genome shotgun sequencing project.</title>
        <authorList>
            <person name="Zhao G."/>
            <person name="Shen L."/>
        </authorList>
    </citation>
    <scope>NUCLEOTIDE SEQUENCE [LARGE SCALE GENOMIC DNA]</scope>
    <source>
        <strain evidence="2 3">MCCC 1K03193</strain>
    </source>
</reference>
<dbReference type="SUPFAM" id="SSF53383">
    <property type="entry name" value="PLP-dependent transferases"/>
    <property type="match status" value="1"/>
</dbReference>
<dbReference type="InterPro" id="IPR015421">
    <property type="entry name" value="PyrdxlP-dep_Trfase_major"/>
</dbReference>
<dbReference type="PROSITE" id="PS51186">
    <property type="entry name" value="GNAT"/>
    <property type="match status" value="1"/>
</dbReference>
<proteinExistence type="predicted"/>
<dbReference type="RefSeq" id="WP_264500771.1">
    <property type="nucleotide sequence ID" value="NZ_JAPDDS010000004.1"/>
</dbReference>